<keyword evidence="12" id="KW-0106">Calcium</keyword>
<dbReference type="InterPro" id="IPR030854">
    <property type="entry name" value="RNase_J_bac"/>
</dbReference>
<feature type="binding site" evidence="12">
    <location>
        <position position="49"/>
    </location>
    <ligand>
        <name>Ca(2+)</name>
        <dbReference type="ChEBI" id="CHEBI:29108"/>
    </ligand>
</feature>
<feature type="binding site" evidence="12">
    <location>
        <position position="392"/>
    </location>
    <ligand>
        <name>Zn(2+)</name>
        <dbReference type="ChEBI" id="CHEBI:29105"/>
        <label>1</label>
        <note>catalytic</note>
    </ligand>
</feature>
<comment type="cofactor">
    <cofactor evidence="12">
        <name>Ca(2+)</name>
        <dbReference type="ChEBI" id="CHEBI:29108"/>
    </cofactor>
    <text evidence="12">Binds 1 Ca(2+) cation per subunit. Seen in 1 crystal structure, it is not clear if it is physiologically important.</text>
</comment>
<keyword evidence="7 9" id="KW-0269">Exonuclease</keyword>
<dbReference type="InterPro" id="IPR036866">
    <property type="entry name" value="RibonucZ/Hydroxyglut_hydro"/>
</dbReference>
<comment type="similarity">
    <text evidence="9">Belongs to the metallo-beta-lactamase superfamily. RNA-metabolizing metallo-beta-lactamase-like family. Bacterial RNase J subfamily.</text>
</comment>
<reference evidence="14" key="1">
    <citation type="submission" date="2020-02" db="EMBL/GenBank/DDBJ databases">
        <authorList>
            <person name="Meier V. D."/>
        </authorList>
    </citation>
    <scope>NUCLEOTIDE SEQUENCE</scope>
    <source>
        <strain evidence="14">AVDCRST_MAG63</strain>
    </source>
</reference>
<dbReference type="Pfam" id="PF17770">
    <property type="entry name" value="RNase_J_C"/>
    <property type="match status" value="1"/>
</dbReference>
<sequence length="557" mass="61468">MDILPQGKLRIIPLGGVGEIGKNMYAYQVLDQILVVDCGLKFPDEEMYGVDVVIPDVRWLAENRDAVQGIVLTHGHEDHIGALAYVMPQLPGVPIYGPRLALGLARGRLSERRILDSLDLREFGADDKIELGHFTVEPIQVAHSIPDSFALAIRTDSGTVIHTGDFKFDQTPVDGRLFDVPKLARISEEGVLALVSDTTNIERPGFVPSERIVGQTFDRVFREAPGRIIIASFASQIHRMQMAVDSSARFGRKVAALGRSMQTNMDMAASLGYLNVPEGIRVRADDIGSLKPKEVTILTTGSQGEPLAGLARMAADEHRQVHIQEGDTVILSATPIPGNEDAVWRVVNRLIARGANVIYDSLMPVHVSGHGNAEELKLVLNIVNPQYVVPVHGEHRMMALYAKTAEEMGWLREDIFRTEIGDVLELDENQGRVVDRIPSGSVLVDASGTAGIHEVVLRDRQHLAEDGFVVVVVAMNRETGEITSGPEILSRGFVYMDHSEELMQEASDHIRQMIEGLPGEGPREIDAIQADVRQSLKKFLEKRTNRRPMILPMIMEL</sequence>
<dbReference type="EMBL" id="CADCTO010000438">
    <property type="protein sequence ID" value="CAA9277347.1"/>
    <property type="molecule type" value="Genomic_DNA"/>
</dbReference>
<evidence type="ECO:0000313" key="14">
    <source>
        <dbReference type="EMBL" id="CAA9277347.1"/>
    </source>
</evidence>
<dbReference type="PANTHER" id="PTHR43694:SF1">
    <property type="entry name" value="RIBONUCLEASE J"/>
    <property type="match status" value="1"/>
</dbReference>
<dbReference type="InterPro" id="IPR042173">
    <property type="entry name" value="RNase_J_2"/>
</dbReference>
<comment type="subcellular location">
    <subcellularLocation>
        <location evidence="9">Cytoplasm</location>
    </subcellularLocation>
</comment>
<feature type="binding site" evidence="12">
    <location>
        <position position="51"/>
    </location>
    <ligand>
        <name>Ca(2+)</name>
        <dbReference type="ChEBI" id="CHEBI:29108"/>
    </ligand>
</feature>
<feature type="binding site" evidence="12">
    <location>
        <position position="165"/>
    </location>
    <ligand>
        <name>Zn(2+)</name>
        <dbReference type="ChEBI" id="CHEBI:29105"/>
        <label>1</label>
        <note>catalytic</note>
    </ligand>
</feature>
<dbReference type="Gene3D" id="3.40.50.10710">
    <property type="entry name" value="Metallo-hydrolase/oxidoreductase"/>
    <property type="match status" value="1"/>
</dbReference>
<keyword evidence="3 12" id="KW-0479">Metal-binding</keyword>
<dbReference type="AlphaFoldDB" id="A0A6J4JFA1"/>
<comment type="function">
    <text evidence="9">An RNase that has 5'-3' exonuclease and possibly endonuclease activity. Involved in maturation of rRNA and in some organisms also mRNA maturation and/or decay.</text>
</comment>
<keyword evidence="1 9" id="KW-0963">Cytoplasm</keyword>
<feature type="binding site" evidence="9 11">
    <location>
        <begin position="366"/>
        <end position="370"/>
    </location>
    <ligand>
        <name>substrate</name>
    </ligand>
</feature>
<dbReference type="PIRSF" id="PIRSF004803">
    <property type="entry name" value="RnjA"/>
    <property type="match status" value="1"/>
</dbReference>
<dbReference type="HAMAP" id="MF_01491">
    <property type="entry name" value="RNase_J_bact"/>
    <property type="match status" value="1"/>
</dbReference>
<keyword evidence="8 9" id="KW-0694">RNA-binding</keyword>
<keyword evidence="4 9" id="KW-0255">Endonuclease</keyword>
<dbReference type="InterPro" id="IPR004613">
    <property type="entry name" value="RNase_J"/>
</dbReference>
<dbReference type="InterPro" id="IPR011108">
    <property type="entry name" value="RMMBL"/>
</dbReference>
<dbReference type="InterPro" id="IPR001279">
    <property type="entry name" value="Metallo-B-lactamas"/>
</dbReference>
<proteinExistence type="inferred from homology"/>
<dbReference type="Pfam" id="PF07521">
    <property type="entry name" value="RMMBL"/>
    <property type="match status" value="1"/>
</dbReference>
<evidence type="ECO:0000256" key="9">
    <source>
        <dbReference type="HAMAP-Rule" id="MF_01491"/>
    </source>
</evidence>
<keyword evidence="9" id="KW-0698">rRNA processing</keyword>
<dbReference type="Pfam" id="PF00753">
    <property type="entry name" value="Lactamase_B"/>
    <property type="match status" value="1"/>
</dbReference>
<evidence type="ECO:0000256" key="1">
    <source>
        <dbReference type="ARBA" id="ARBA00022490"/>
    </source>
</evidence>
<feature type="binding site" evidence="12">
    <location>
        <position position="76"/>
    </location>
    <ligand>
        <name>Zn(2+)</name>
        <dbReference type="ChEBI" id="CHEBI:29105"/>
        <label>1</label>
        <note>catalytic</note>
    </ligand>
</feature>
<evidence type="ECO:0000256" key="8">
    <source>
        <dbReference type="ARBA" id="ARBA00022884"/>
    </source>
</evidence>
<dbReference type="SUPFAM" id="SSF56281">
    <property type="entry name" value="Metallo-hydrolase/oxidoreductase"/>
    <property type="match status" value="1"/>
</dbReference>
<feature type="binding site" evidence="12">
    <location>
        <position position="79"/>
    </location>
    <ligand>
        <name>Zn(2+)</name>
        <dbReference type="ChEBI" id="CHEBI:29105"/>
        <label>2</label>
        <note>catalytic</note>
    </ligand>
</feature>
<keyword evidence="6 12" id="KW-0862">Zinc</keyword>
<evidence type="ECO:0000256" key="12">
    <source>
        <dbReference type="PIRSR" id="PIRSR004803-3"/>
    </source>
</evidence>
<evidence type="ECO:0000256" key="3">
    <source>
        <dbReference type="ARBA" id="ARBA00022723"/>
    </source>
</evidence>
<accession>A0A6J4JFA1</accession>
<dbReference type="GO" id="GO:0005737">
    <property type="term" value="C:cytoplasm"/>
    <property type="evidence" value="ECO:0007669"/>
    <property type="project" value="UniProtKB-SubCell"/>
</dbReference>
<gene>
    <name evidence="9" type="primary">rnj</name>
    <name evidence="14" type="ORF">AVDCRST_MAG63-3315</name>
</gene>
<evidence type="ECO:0000256" key="7">
    <source>
        <dbReference type="ARBA" id="ARBA00022839"/>
    </source>
</evidence>
<feature type="active site" description="Proton acceptor" evidence="10">
    <location>
        <position position="370"/>
    </location>
</feature>
<keyword evidence="2 9" id="KW-0540">Nuclease</keyword>
<dbReference type="CDD" id="cd07714">
    <property type="entry name" value="RNaseJ_MBL-fold"/>
    <property type="match status" value="1"/>
</dbReference>
<evidence type="ECO:0000256" key="4">
    <source>
        <dbReference type="ARBA" id="ARBA00022759"/>
    </source>
</evidence>
<dbReference type="GO" id="GO:0004521">
    <property type="term" value="F:RNA endonuclease activity"/>
    <property type="evidence" value="ECO:0007669"/>
    <property type="project" value="UniProtKB-UniRule"/>
</dbReference>
<comment type="subunit">
    <text evidence="9">Homodimer, may be a subunit of the RNA degradosome.</text>
</comment>
<evidence type="ECO:0000256" key="10">
    <source>
        <dbReference type="PIRSR" id="PIRSR004803-1"/>
    </source>
</evidence>
<dbReference type="EC" id="3.1.-.-" evidence="9"/>
<dbReference type="InterPro" id="IPR041636">
    <property type="entry name" value="RNase_J_C"/>
</dbReference>
<feature type="binding site" evidence="12">
    <location>
        <position position="74"/>
    </location>
    <ligand>
        <name>Zn(2+)</name>
        <dbReference type="ChEBI" id="CHEBI:29105"/>
        <label>1</label>
        <note>catalytic</note>
    </ligand>
</feature>
<dbReference type="Gene3D" id="3.60.15.10">
    <property type="entry name" value="Ribonuclease Z/Hydroxyacylglutathione hydrolase-like"/>
    <property type="match status" value="1"/>
</dbReference>
<keyword evidence="5 9" id="KW-0378">Hydrolase</keyword>
<evidence type="ECO:0000256" key="6">
    <source>
        <dbReference type="ARBA" id="ARBA00022833"/>
    </source>
</evidence>
<protein>
    <recommendedName>
        <fullName evidence="9">Ribonuclease J</fullName>
        <shortName evidence="9">RNase J</shortName>
        <ecNumber evidence="9">3.1.-.-</ecNumber>
    </recommendedName>
</protein>
<evidence type="ECO:0000259" key="13">
    <source>
        <dbReference type="SMART" id="SM00849"/>
    </source>
</evidence>
<dbReference type="Gene3D" id="3.10.20.580">
    <property type="match status" value="1"/>
</dbReference>
<evidence type="ECO:0000256" key="5">
    <source>
        <dbReference type="ARBA" id="ARBA00022801"/>
    </source>
</evidence>
<dbReference type="GO" id="GO:0003723">
    <property type="term" value="F:RNA binding"/>
    <property type="evidence" value="ECO:0007669"/>
    <property type="project" value="UniProtKB-UniRule"/>
</dbReference>
<evidence type="ECO:0000256" key="11">
    <source>
        <dbReference type="PIRSR" id="PIRSR004803-2"/>
    </source>
</evidence>
<feature type="binding site" evidence="12">
    <location>
        <position position="78"/>
    </location>
    <ligand>
        <name>Zn(2+)</name>
        <dbReference type="ChEBI" id="CHEBI:29105"/>
        <label>2</label>
        <note>catalytic</note>
    </ligand>
</feature>
<dbReference type="PANTHER" id="PTHR43694">
    <property type="entry name" value="RIBONUCLEASE J"/>
    <property type="match status" value="1"/>
</dbReference>
<dbReference type="GO" id="GO:0008270">
    <property type="term" value="F:zinc ion binding"/>
    <property type="evidence" value="ECO:0007669"/>
    <property type="project" value="InterPro"/>
</dbReference>
<dbReference type="GO" id="GO:0004534">
    <property type="term" value="F:5'-3' RNA exonuclease activity"/>
    <property type="evidence" value="ECO:0007669"/>
    <property type="project" value="UniProtKB-UniRule"/>
</dbReference>
<dbReference type="GO" id="GO:0006364">
    <property type="term" value="P:rRNA processing"/>
    <property type="evidence" value="ECO:0007669"/>
    <property type="project" value="UniProtKB-UniRule"/>
</dbReference>
<feature type="domain" description="Metallo-beta-lactamase" evidence="13">
    <location>
        <begin position="21"/>
        <end position="217"/>
    </location>
</feature>
<organism evidence="14">
    <name type="scientific">uncultured Armatimonadetes bacterium</name>
    <dbReference type="NCBI Taxonomy" id="157466"/>
    <lineage>
        <taxon>Bacteria</taxon>
        <taxon>Bacillati</taxon>
        <taxon>Armatimonadota</taxon>
        <taxon>environmental samples</taxon>
    </lineage>
</organism>
<feature type="binding site" evidence="12">
    <location>
        <position position="445"/>
    </location>
    <ligand>
        <name>Ca(2+)</name>
        <dbReference type="ChEBI" id="CHEBI:29108"/>
    </ligand>
</feature>
<dbReference type="NCBIfam" id="TIGR00649">
    <property type="entry name" value="MG423"/>
    <property type="match status" value="1"/>
</dbReference>
<name>A0A6J4JFA1_9BACT</name>
<feature type="binding site" evidence="12">
    <location>
        <position position="143"/>
    </location>
    <ligand>
        <name>Zn(2+)</name>
        <dbReference type="ChEBI" id="CHEBI:29105"/>
        <label>1</label>
        <note>catalytic</note>
    </ligand>
</feature>
<dbReference type="SMART" id="SM00849">
    <property type="entry name" value="Lactamase_B"/>
    <property type="match status" value="1"/>
</dbReference>
<feature type="active site" description="Proton donor" evidence="10">
    <location>
        <position position="197"/>
    </location>
</feature>
<evidence type="ECO:0000256" key="2">
    <source>
        <dbReference type="ARBA" id="ARBA00022722"/>
    </source>
</evidence>
<dbReference type="Pfam" id="PF22505">
    <property type="entry name" value="RNase_J_b_CASP"/>
    <property type="match status" value="1"/>
</dbReference>
<comment type="cofactor">
    <cofactor evidence="12">
        <name>Zn(2+)</name>
        <dbReference type="ChEBI" id="CHEBI:29105"/>
    </cofactor>
    <text evidence="12">Binds 2 Zn(2+) ions per subunit. It is not clear if Zn(2+) or Mg(2+) is physiologically important.</text>
</comment>
<dbReference type="InterPro" id="IPR055132">
    <property type="entry name" value="RNase_J_b_CASP"/>
</dbReference>